<evidence type="ECO:0000256" key="6">
    <source>
        <dbReference type="ARBA" id="ARBA00023239"/>
    </source>
</evidence>
<gene>
    <name evidence="9" type="ORF">SAY87_013332</name>
</gene>
<evidence type="ECO:0000313" key="10">
    <source>
        <dbReference type="Proteomes" id="UP001345219"/>
    </source>
</evidence>
<protein>
    <submittedName>
        <fullName evidence="9">Uncharacterized protein</fullName>
    </submittedName>
</protein>
<comment type="caution">
    <text evidence="9">The sequence shown here is derived from an EMBL/GenBank/DDBJ whole genome shotgun (WGS) entry which is preliminary data.</text>
</comment>
<dbReference type="AlphaFoldDB" id="A0AAN7QD01"/>
<evidence type="ECO:0000256" key="8">
    <source>
        <dbReference type="SAM" id="MobiDB-lite"/>
    </source>
</evidence>
<dbReference type="GO" id="GO:0033897">
    <property type="term" value="F:ribonuclease T2 activity"/>
    <property type="evidence" value="ECO:0007669"/>
    <property type="project" value="InterPro"/>
</dbReference>
<dbReference type="InterPro" id="IPR001568">
    <property type="entry name" value="RNase_T2-like"/>
</dbReference>
<accession>A0AAN7QD01</accession>
<dbReference type="CDD" id="cd01061">
    <property type="entry name" value="RNase_T2_euk"/>
    <property type="match status" value="1"/>
</dbReference>
<reference evidence="9 10" key="1">
    <citation type="journal article" date="2023" name="Hortic Res">
        <title>Pangenome of water caltrop reveals structural variations and asymmetric subgenome divergence after allopolyploidization.</title>
        <authorList>
            <person name="Zhang X."/>
            <person name="Chen Y."/>
            <person name="Wang L."/>
            <person name="Yuan Y."/>
            <person name="Fang M."/>
            <person name="Shi L."/>
            <person name="Lu R."/>
            <person name="Comes H.P."/>
            <person name="Ma Y."/>
            <person name="Chen Y."/>
            <person name="Huang G."/>
            <person name="Zhou Y."/>
            <person name="Zheng Z."/>
            <person name="Qiu Y."/>
        </authorList>
    </citation>
    <scope>NUCLEOTIDE SEQUENCE [LARGE SCALE GENOMIC DNA]</scope>
    <source>
        <tissue evidence="9">Roots</tissue>
    </source>
</reference>
<feature type="region of interest" description="Disordered" evidence="8">
    <location>
        <begin position="1"/>
        <end position="27"/>
    </location>
</feature>
<dbReference type="Pfam" id="PF00445">
    <property type="entry name" value="Ribonuclease_T2"/>
    <property type="match status" value="1"/>
</dbReference>
<dbReference type="PROSITE" id="PS00531">
    <property type="entry name" value="RNASE_T2_2"/>
    <property type="match status" value="1"/>
</dbReference>
<keyword evidence="10" id="KW-1185">Reference proteome</keyword>
<organism evidence="9 10">
    <name type="scientific">Trapa incisa</name>
    <dbReference type="NCBI Taxonomy" id="236973"/>
    <lineage>
        <taxon>Eukaryota</taxon>
        <taxon>Viridiplantae</taxon>
        <taxon>Streptophyta</taxon>
        <taxon>Embryophyta</taxon>
        <taxon>Tracheophyta</taxon>
        <taxon>Spermatophyta</taxon>
        <taxon>Magnoliopsida</taxon>
        <taxon>eudicotyledons</taxon>
        <taxon>Gunneridae</taxon>
        <taxon>Pentapetalae</taxon>
        <taxon>rosids</taxon>
        <taxon>malvids</taxon>
        <taxon>Myrtales</taxon>
        <taxon>Lythraceae</taxon>
        <taxon>Trapa</taxon>
    </lineage>
</organism>
<dbReference type="Gene3D" id="3.90.730.10">
    <property type="entry name" value="Ribonuclease T2-like"/>
    <property type="match status" value="1"/>
</dbReference>
<dbReference type="SUPFAM" id="SSF55895">
    <property type="entry name" value="Ribonuclease Rh-like"/>
    <property type="match status" value="1"/>
</dbReference>
<keyword evidence="3" id="KW-0255">Endonuclease</keyword>
<dbReference type="PANTHER" id="PTHR11240:SF75">
    <property type="entry name" value="RIBONUCLEASE 3"/>
    <property type="match status" value="1"/>
</dbReference>
<comment type="similarity">
    <text evidence="1 7">Belongs to the RNase T2 family.</text>
</comment>
<evidence type="ECO:0000256" key="2">
    <source>
        <dbReference type="ARBA" id="ARBA00022722"/>
    </source>
</evidence>
<evidence type="ECO:0000256" key="5">
    <source>
        <dbReference type="ARBA" id="ARBA00023157"/>
    </source>
</evidence>
<dbReference type="InterPro" id="IPR033130">
    <property type="entry name" value="RNase_T2_His_AS_2"/>
</dbReference>
<dbReference type="GO" id="GO:0003723">
    <property type="term" value="F:RNA binding"/>
    <property type="evidence" value="ECO:0007669"/>
    <property type="project" value="InterPro"/>
</dbReference>
<dbReference type="PANTHER" id="PTHR11240">
    <property type="entry name" value="RIBONUCLEASE T2"/>
    <property type="match status" value="1"/>
</dbReference>
<sequence length="297" mass="33122">MEALGSKNTDWGEDGPSTFSKRVEKPREEDEVPILEIHIRCHSLDALPLQALHSGGLRLLLLRSTSTAAATQRPENLRWTSAFMGCGLTTMTDPTPPNEILTMSLTRTSILLYKSYIYHDQNISMLAILIYYTFIHKCGYCLRTQISDLISSLEKNWATLSCPSNDGLRFWGHEWEKHGTCSESELDQHDYFEAGLKLKQKANLLHALQTAGISPNDDFYSLDDIRDAVKQGVGHAPGIECNFDPSGNSQLLEIYLCVDTSGADIIECPILHTGRCKSSVQSAKFKLSNSINNLIIK</sequence>
<dbReference type="GO" id="GO:0005576">
    <property type="term" value="C:extracellular region"/>
    <property type="evidence" value="ECO:0007669"/>
    <property type="project" value="TreeGrafter"/>
</dbReference>
<dbReference type="InterPro" id="IPR036430">
    <property type="entry name" value="RNase_T2-like_sf"/>
</dbReference>
<evidence type="ECO:0000256" key="4">
    <source>
        <dbReference type="ARBA" id="ARBA00022801"/>
    </source>
</evidence>
<dbReference type="InterPro" id="IPR033697">
    <property type="entry name" value="Ribonuclease_T2_eukaryotic"/>
</dbReference>
<keyword evidence="4" id="KW-0378">Hydrolase</keyword>
<evidence type="ECO:0000256" key="7">
    <source>
        <dbReference type="RuleBase" id="RU004328"/>
    </source>
</evidence>
<dbReference type="GO" id="GO:0006401">
    <property type="term" value="P:RNA catabolic process"/>
    <property type="evidence" value="ECO:0007669"/>
    <property type="project" value="TreeGrafter"/>
</dbReference>
<dbReference type="EMBL" id="JAXIOK010000008">
    <property type="protein sequence ID" value="KAK4763894.1"/>
    <property type="molecule type" value="Genomic_DNA"/>
</dbReference>
<name>A0AAN7QD01_9MYRT</name>
<evidence type="ECO:0000256" key="1">
    <source>
        <dbReference type="ARBA" id="ARBA00007469"/>
    </source>
</evidence>
<keyword evidence="2" id="KW-0540">Nuclease</keyword>
<dbReference type="GO" id="GO:0016787">
    <property type="term" value="F:hydrolase activity"/>
    <property type="evidence" value="ECO:0007669"/>
    <property type="project" value="UniProtKB-KW"/>
</dbReference>
<evidence type="ECO:0000313" key="9">
    <source>
        <dbReference type="EMBL" id="KAK4763894.1"/>
    </source>
</evidence>
<evidence type="ECO:0000256" key="3">
    <source>
        <dbReference type="ARBA" id="ARBA00022759"/>
    </source>
</evidence>
<keyword evidence="5" id="KW-1015">Disulfide bond</keyword>
<dbReference type="Proteomes" id="UP001345219">
    <property type="component" value="Chromosome 11"/>
</dbReference>
<keyword evidence="6" id="KW-0456">Lyase</keyword>
<proteinExistence type="inferred from homology"/>